<sequence>MTLNCLEANRGANVTLMKIRHAALGKAFNDIRRKRFELDEKKDRGHISESLYQRLLLNLIVESNNIRSERDDLQGTISLFESSEFAA</sequence>
<dbReference type="Proteomes" id="UP000315534">
    <property type="component" value="Unassembled WGS sequence"/>
</dbReference>
<name>A0A523XMT2_UNCT6</name>
<dbReference type="EMBL" id="SOIP01000318">
    <property type="protein sequence ID" value="TET80591.1"/>
    <property type="molecule type" value="Genomic_DNA"/>
</dbReference>
<accession>A0A523XMT2</accession>
<evidence type="ECO:0000313" key="2">
    <source>
        <dbReference type="Proteomes" id="UP000315534"/>
    </source>
</evidence>
<evidence type="ECO:0000313" key="1">
    <source>
        <dbReference type="EMBL" id="TET80591.1"/>
    </source>
</evidence>
<protein>
    <submittedName>
        <fullName evidence="1">Uncharacterized protein</fullName>
    </submittedName>
</protein>
<gene>
    <name evidence="1" type="ORF">E3J38_05320</name>
</gene>
<reference evidence="1 2" key="1">
    <citation type="submission" date="2019-03" db="EMBL/GenBank/DDBJ databases">
        <title>Metabolic potential of uncultured bacteria and archaea associated with petroleum seepage in deep-sea sediments.</title>
        <authorList>
            <person name="Dong X."/>
            <person name="Hubert C."/>
        </authorList>
    </citation>
    <scope>NUCLEOTIDE SEQUENCE [LARGE SCALE GENOMIC DNA]</scope>
    <source>
        <strain evidence="1">E29_bin36</strain>
    </source>
</reference>
<proteinExistence type="predicted"/>
<organism evidence="1 2">
    <name type="scientific">candidate division TA06 bacterium</name>
    <dbReference type="NCBI Taxonomy" id="2250710"/>
    <lineage>
        <taxon>Bacteria</taxon>
        <taxon>Bacteria division TA06</taxon>
    </lineage>
</organism>
<dbReference type="AlphaFoldDB" id="A0A523XMT2"/>
<comment type="caution">
    <text evidence="1">The sequence shown here is derived from an EMBL/GenBank/DDBJ whole genome shotgun (WGS) entry which is preliminary data.</text>
</comment>